<keyword evidence="2" id="KW-0732">Signal</keyword>
<name>A0A021VQI6_9CELL</name>
<feature type="signal peptide" evidence="2">
    <location>
        <begin position="1"/>
        <end position="39"/>
    </location>
</feature>
<dbReference type="OrthoDB" id="9798180at2"/>
<evidence type="ECO:0008006" key="5">
    <source>
        <dbReference type="Google" id="ProtNLM"/>
    </source>
</evidence>
<feature type="transmembrane region" description="Helical" evidence="1">
    <location>
        <begin position="260"/>
        <end position="279"/>
    </location>
</feature>
<dbReference type="EMBL" id="AXCW01000265">
    <property type="protein sequence ID" value="EYR62325.1"/>
    <property type="molecule type" value="Genomic_DNA"/>
</dbReference>
<keyword evidence="4" id="KW-1185">Reference proteome</keyword>
<gene>
    <name evidence="3" type="ORF">N866_09630</name>
</gene>
<dbReference type="Proteomes" id="UP000019753">
    <property type="component" value="Unassembled WGS sequence"/>
</dbReference>
<organism evidence="3 4">
    <name type="scientific">Actinotalea ferrariae CF5-4</name>
    <dbReference type="NCBI Taxonomy" id="948458"/>
    <lineage>
        <taxon>Bacteria</taxon>
        <taxon>Bacillati</taxon>
        <taxon>Actinomycetota</taxon>
        <taxon>Actinomycetes</taxon>
        <taxon>Micrococcales</taxon>
        <taxon>Cellulomonadaceae</taxon>
        <taxon>Actinotalea</taxon>
    </lineage>
</organism>
<accession>A0A021VQI6</accession>
<dbReference type="AlphaFoldDB" id="A0A021VQI6"/>
<evidence type="ECO:0000313" key="4">
    <source>
        <dbReference type="Proteomes" id="UP000019753"/>
    </source>
</evidence>
<comment type="caution">
    <text evidence="3">The sequence shown here is derived from an EMBL/GenBank/DDBJ whole genome shotgun (WGS) entry which is preliminary data.</text>
</comment>
<evidence type="ECO:0000256" key="2">
    <source>
        <dbReference type="SAM" id="SignalP"/>
    </source>
</evidence>
<reference evidence="3 4" key="1">
    <citation type="submission" date="2014-01" db="EMBL/GenBank/DDBJ databases">
        <title>Actinotalea ferrariae CF5-4.</title>
        <authorList>
            <person name="Chen F."/>
            <person name="Li Y."/>
            <person name="Wang G."/>
        </authorList>
    </citation>
    <scope>NUCLEOTIDE SEQUENCE [LARGE SCALE GENOMIC DNA]</scope>
    <source>
        <strain evidence="3 4">CF5-4</strain>
    </source>
</reference>
<feature type="transmembrane region" description="Helical" evidence="1">
    <location>
        <begin position="398"/>
        <end position="418"/>
    </location>
</feature>
<keyword evidence="1" id="KW-1133">Transmembrane helix</keyword>
<feature type="transmembrane region" description="Helical" evidence="1">
    <location>
        <begin position="363"/>
        <end position="386"/>
    </location>
</feature>
<sequence length="459" mass="46866">MAVRAGRSPRAGALSSAPALVVTLLLGVLLLLLPPSAPAAGATDGAQAGPEAVELVRFTGEGCPKCAEQSAWLAEQAPRFPGLVVVEHEVWADAQGRALFVRTGEELGFEASSVPTTVLGERVWIGWTDAIAEDLAAALDRAVAGRSVQPGVYGTPGAGTCSQEALACESGAGAVVDVPLLGEVDLGARSLLVSTLVIGFVDGVNPCSLWAISVLLTIVVRTASRRRVVAVGGTFLLVTAGMYALYMAGIYSALSVATHLAAVQAVVAVVAGVVGVVSVKDYVAFKRGISFTIPDAAKPGLYKRMRAAAGQDRLGPALLATAALGVAVSLLETPCTAGFPVLWTGLLQQAGVPAGEAAALFGAYMVPFLLDEIVVVAVAVGTMRALRLQEHHGQVLKLFAGITMLALAGVIVVAPDIMEKPLQALAVFAAASVLTGLVHVVATAVRRRRAVAPEATPVG</sequence>
<dbReference type="InterPro" id="IPR036249">
    <property type="entry name" value="Thioredoxin-like_sf"/>
</dbReference>
<feature type="transmembrane region" description="Helical" evidence="1">
    <location>
        <begin position="228"/>
        <end position="254"/>
    </location>
</feature>
<dbReference type="SUPFAM" id="SSF52833">
    <property type="entry name" value="Thioredoxin-like"/>
    <property type="match status" value="1"/>
</dbReference>
<dbReference type="RefSeq" id="WP_052023152.1">
    <property type="nucleotide sequence ID" value="NZ_AXCW01000265.1"/>
</dbReference>
<keyword evidence="1" id="KW-0812">Transmembrane</keyword>
<feature type="transmembrane region" description="Helical" evidence="1">
    <location>
        <begin position="314"/>
        <end position="343"/>
    </location>
</feature>
<keyword evidence="1" id="KW-0472">Membrane</keyword>
<proteinExistence type="predicted"/>
<feature type="transmembrane region" description="Helical" evidence="1">
    <location>
        <begin position="424"/>
        <end position="445"/>
    </location>
</feature>
<feature type="transmembrane region" description="Helical" evidence="1">
    <location>
        <begin position="191"/>
        <end position="216"/>
    </location>
</feature>
<evidence type="ECO:0000256" key="1">
    <source>
        <dbReference type="SAM" id="Phobius"/>
    </source>
</evidence>
<evidence type="ECO:0000313" key="3">
    <source>
        <dbReference type="EMBL" id="EYR62325.1"/>
    </source>
</evidence>
<protein>
    <recommendedName>
        <fullName evidence="5">Thioredoxin domain-containing protein</fullName>
    </recommendedName>
</protein>
<feature type="chain" id="PRO_5001500468" description="Thioredoxin domain-containing protein" evidence="2">
    <location>
        <begin position="40"/>
        <end position="459"/>
    </location>
</feature>